<dbReference type="Gene3D" id="3.40.50.300">
    <property type="entry name" value="P-loop containing nucleotide triphosphate hydrolases"/>
    <property type="match status" value="1"/>
</dbReference>
<protein>
    <submittedName>
        <fullName evidence="8">DEAH-box RNA helicase prp16</fullName>
    </submittedName>
</protein>
<evidence type="ECO:0000256" key="1">
    <source>
        <dbReference type="ARBA" id="ARBA00022741"/>
    </source>
</evidence>
<feature type="region of interest" description="Disordered" evidence="5">
    <location>
        <begin position="659"/>
        <end position="682"/>
    </location>
</feature>
<name>A0AAD5TQ76_9FUNG</name>
<keyword evidence="9" id="KW-1185">Reference proteome</keyword>
<organism evidence="8 9">
    <name type="scientific">Geranomyces variabilis</name>
    <dbReference type="NCBI Taxonomy" id="109894"/>
    <lineage>
        <taxon>Eukaryota</taxon>
        <taxon>Fungi</taxon>
        <taxon>Fungi incertae sedis</taxon>
        <taxon>Chytridiomycota</taxon>
        <taxon>Chytridiomycota incertae sedis</taxon>
        <taxon>Chytridiomycetes</taxon>
        <taxon>Spizellomycetales</taxon>
        <taxon>Powellomycetaceae</taxon>
        <taxon>Geranomyces</taxon>
    </lineage>
</organism>
<dbReference type="Proteomes" id="UP001212152">
    <property type="component" value="Unassembled WGS sequence"/>
</dbReference>
<feature type="region of interest" description="Disordered" evidence="5">
    <location>
        <begin position="141"/>
        <end position="168"/>
    </location>
</feature>
<dbReference type="GO" id="GO:0004386">
    <property type="term" value="F:helicase activity"/>
    <property type="evidence" value="ECO:0007669"/>
    <property type="project" value="UniProtKB-KW"/>
</dbReference>
<reference evidence="8" key="1">
    <citation type="submission" date="2020-05" db="EMBL/GenBank/DDBJ databases">
        <title>Phylogenomic resolution of chytrid fungi.</title>
        <authorList>
            <person name="Stajich J.E."/>
            <person name="Amses K."/>
            <person name="Simmons R."/>
            <person name="Seto K."/>
            <person name="Myers J."/>
            <person name="Bonds A."/>
            <person name="Quandt C.A."/>
            <person name="Barry K."/>
            <person name="Liu P."/>
            <person name="Grigoriev I."/>
            <person name="Longcore J.E."/>
            <person name="James T.Y."/>
        </authorList>
    </citation>
    <scope>NUCLEOTIDE SEQUENCE</scope>
    <source>
        <strain evidence="8">JEL0379</strain>
    </source>
</reference>
<keyword evidence="4" id="KW-0067">ATP-binding</keyword>
<dbReference type="PROSITE" id="PS51194">
    <property type="entry name" value="HELICASE_CTER"/>
    <property type="match status" value="1"/>
</dbReference>
<dbReference type="Pfam" id="PF00271">
    <property type="entry name" value="Helicase_C"/>
    <property type="match status" value="1"/>
</dbReference>
<sequence length="682" mass="73300">MPSLIKRFAAYWQSTKPTAWAINGVGGWDSYVVRANRDLAGDSRAVHRHLGDDLALLQDHLVAASHKATAKKDGPRAQSGFKVSGPEMEDFMIHSQLALYRILKRITQTNFSGKKPTASQTAAVEVDLANYSESSVRVASALSQDNALTNDGEDDEEDDDDNENDDEPTANYVEAAVDKVREIHASGAPGDILVFMPGEKDVHATVKALSDTAGLESLPLYSQLPQEAQERSLRAGGAVLRRVIVATNIAEASVTIRGLGFVIDSGFSKVTVFNPRERINTLFQGPKSHAELKAAPTPELMDLSLSSDGEKAIRLSIEPALAKTLLAAGAARISINTSHSDHLTLLRVFNDYIRLPSATAQRQWCQEKFVKQRVLSEAVKVRQQLAAQARALDIMNSETAVVQVEKIRKAFAIGHATRVARRSGSIGLRYVTKEGTTATISKNRPETPLTRETCLGYAALCDLGWQEGLGLGSFNHGETVLTTPVYRSSSDKSGIGYDEFAVDATSAFDNTAALEVSGLMLDPPKAATSEVPGLQAVTLEVLGLQAPLPPVVPAPHTSAPVATASPASAPLATTAVATTPVATTTVAPVAPPVASIADLTPAQYRPLQVRLREEFLRVLDKVDDADRLLINLDEECERVFRGLCADRQVLATRDRLETLPPPLLESDSVQPAPGSLRRNVAP</sequence>
<comment type="caution">
    <text evidence="8">The sequence shown here is derived from an EMBL/GenBank/DDBJ whole genome shotgun (WGS) entry which is preliminary data.</text>
</comment>
<feature type="compositionally biased region" description="Acidic residues" evidence="5">
    <location>
        <begin position="151"/>
        <end position="168"/>
    </location>
</feature>
<evidence type="ECO:0000256" key="2">
    <source>
        <dbReference type="ARBA" id="ARBA00022801"/>
    </source>
</evidence>
<dbReference type="SUPFAM" id="SSF52540">
    <property type="entry name" value="P-loop containing nucleoside triphosphate hydrolases"/>
    <property type="match status" value="1"/>
</dbReference>
<dbReference type="InterPro" id="IPR001650">
    <property type="entry name" value="Helicase_C-like"/>
</dbReference>
<dbReference type="InterPro" id="IPR000467">
    <property type="entry name" value="G_patch_dom"/>
</dbReference>
<proteinExistence type="predicted"/>
<evidence type="ECO:0000256" key="3">
    <source>
        <dbReference type="ARBA" id="ARBA00022806"/>
    </source>
</evidence>
<dbReference type="PANTHER" id="PTHR18934:SF91">
    <property type="entry name" value="PRE-MRNA-SPLICING FACTOR ATP-DEPENDENT RNA HELICASE PRP16"/>
    <property type="match status" value="1"/>
</dbReference>
<keyword evidence="2" id="KW-0378">Hydrolase</keyword>
<evidence type="ECO:0000313" key="9">
    <source>
        <dbReference type="Proteomes" id="UP001212152"/>
    </source>
</evidence>
<dbReference type="InterPro" id="IPR027417">
    <property type="entry name" value="P-loop_NTPase"/>
</dbReference>
<evidence type="ECO:0000259" key="7">
    <source>
        <dbReference type="PROSITE" id="PS51194"/>
    </source>
</evidence>
<feature type="domain" description="Helicase C-terminal" evidence="7">
    <location>
        <begin position="172"/>
        <end position="329"/>
    </location>
</feature>
<evidence type="ECO:0000259" key="6">
    <source>
        <dbReference type="PROSITE" id="PS50174"/>
    </source>
</evidence>
<dbReference type="CDD" id="cd18791">
    <property type="entry name" value="SF2_C_RHA"/>
    <property type="match status" value="1"/>
</dbReference>
<dbReference type="PROSITE" id="PS50174">
    <property type="entry name" value="G_PATCH"/>
    <property type="match status" value="1"/>
</dbReference>
<evidence type="ECO:0000256" key="4">
    <source>
        <dbReference type="ARBA" id="ARBA00022840"/>
    </source>
</evidence>
<dbReference type="GO" id="GO:0003723">
    <property type="term" value="F:RNA binding"/>
    <property type="evidence" value="ECO:0007669"/>
    <property type="project" value="TreeGrafter"/>
</dbReference>
<dbReference type="PANTHER" id="PTHR18934">
    <property type="entry name" value="ATP-DEPENDENT RNA HELICASE"/>
    <property type="match status" value="1"/>
</dbReference>
<dbReference type="GO" id="GO:0016787">
    <property type="term" value="F:hydrolase activity"/>
    <property type="evidence" value="ECO:0007669"/>
    <property type="project" value="UniProtKB-KW"/>
</dbReference>
<dbReference type="AlphaFoldDB" id="A0AAD5TQ76"/>
<dbReference type="EMBL" id="JADGJQ010000012">
    <property type="protein sequence ID" value="KAJ3181507.1"/>
    <property type="molecule type" value="Genomic_DNA"/>
</dbReference>
<evidence type="ECO:0000256" key="5">
    <source>
        <dbReference type="SAM" id="MobiDB-lite"/>
    </source>
</evidence>
<accession>A0AAD5TQ76</accession>
<dbReference type="GO" id="GO:0005524">
    <property type="term" value="F:ATP binding"/>
    <property type="evidence" value="ECO:0007669"/>
    <property type="project" value="UniProtKB-KW"/>
</dbReference>
<keyword evidence="1" id="KW-0547">Nucleotide-binding</keyword>
<keyword evidence="3 8" id="KW-0347">Helicase</keyword>
<feature type="domain" description="G-patch" evidence="6">
    <location>
        <begin position="452"/>
        <end position="500"/>
    </location>
</feature>
<gene>
    <name evidence="8" type="primary">PRP16_1</name>
    <name evidence="8" type="ORF">HDU87_001117</name>
</gene>
<evidence type="ECO:0000313" key="8">
    <source>
        <dbReference type="EMBL" id="KAJ3181507.1"/>
    </source>
</evidence>